<name>A0A7J7RAQ3_RHIFE</name>
<gene>
    <name evidence="1" type="ORF">mRhiFer1_009507</name>
</gene>
<protein>
    <submittedName>
        <fullName evidence="1">Uncharacterized protein</fullName>
    </submittedName>
</protein>
<sequence length="229" mass="25620">MGCVLGLDFYPRPEAEKWRGWQALGAAPPESKRRRNTSLGATLCREMRGGRDGAAHPGMSPANHCPRACAKYCPPHPPAQAWPPADSPKPRFQKTLKSWGAKSQFSPSHKCPVLHHMWTEPGWPGWLVRPLGLWAGQSTRVHICAPRRALSLVPLSLPPGHLARINWTPLPGASHPQNASDWYSYYATPQWFPKVHVFLSAGGKSPARKWCLISGRPWWRSCSTFFRSH</sequence>
<dbReference type="AlphaFoldDB" id="A0A7J7RAQ3"/>
<organism evidence="1 2">
    <name type="scientific">Rhinolophus ferrumequinum</name>
    <name type="common">Greater horseshoe bat</name>
    <dbReference type="NCBI Taxonomy" id="59479"/>
    <lineage>
        <taxon>Eukaryota</taxon>
        <taxon>Metazoa</taxon>
        <taxon>Chordata</taxon>
        <taxon>Craniata</taxon>
        <taxon>Vertebrata</taxon>
        <taxon>Euteleostomi</taxon>
        <taxon>Mammalia</taxon>
        <taxon>Eutheria</taxon>
        <taxon>Laurasiatheria</taxon>
        <taxon>Chiroptera</taxon>
        <taxon>Yinpterochiroptera</taxon>
        <taxon>Rhinolophoidea</taxon>
        <taxon>Rhinolophidae</taxon>
        <taxon>Rhinolophinae</taxon>
        <taxon>Rhinolophus</taxon>
    </lineage>
</organism>
<comment type="caution">
    <text evidence="1">The sequence shown here is derived from an EMBL/GenBank/DDBJ whole genome shotgun (WGS) entry which is preliminary data.</text>
</comment>
<evidence type="ECO:0000313" key="1">
    <source>
        <dbReference type="EMBL" id="KAF6273219.1"/>
    </source>
</evidence>
<dbReference type="EMBL" id="JACAGC010000028">
    <property type="protein sequence ID" value="KAF6273219.1"/>
    <property type="molecule type" value="Genomic_DNA"/>
</dbReference>
<proteinExistence type="predicted"/>
<dbReference type="Proteomes" id="UP000585614">
    <property type="component" value="Unassembled WGS sequence"/>
</dbReference>
<accession>A0A7J7RAQ3</accession>
<evidence type="ECO:0000313" key="2">
    <source>
        <dbReference type="Proteomes" id="UP000585614"/>
    </source>
</evidence>
<reference evidence="1 2" key="1">
    <citation type="journal article" date="2020" name="Nature">
        <title>Six reference-quality genomes reveal evolution of bat adaptations.</title>
        <authorList>
            <person name="Jebb D."/>
            <person name="Huang Z."/>
            <person name="Pippel M."/>
            <person name="Hughes G.M."/>
            <person name="Lavrichenko K."/>
            <person name="Devanna P."/>
            <person name="Winkler S."/>
            <person name="Jermiin L.S."/>
            <person name="Skirmuntt E.C."/>
            <person name="Katzourakis A."/>
            <person name="Burkitt-Gray L."/>
            <person name="Ray D.A."/>
            <person name="Sullivan K.A.M."/>
            <person name="Roscito J.G."/>
            <person name="Kirilenko B.M."/>
            <person name="Davalos L.M."/>
            <person name="Corthals A.P."/>
            <person name="Power M.L."/>
            <person name="Jones G."/>
            <person name="Ransome R.D."/>
            <person name="Dechmann D.K.N."/>
            <person name="Locatelli A.G."/>
            <person name="Puechmaille S.J."/>
            <person name="Fedrigo O."/>
            <person name="Jarvis E.D."/>
            <person name="Hiller M."/>
            <person name="Vernes S.C."/>
            <person name="Myers E.W."/>
            <person name="Teeling E.C."/>
        </authorList>
    </citation>
    <scope>NUCLEOTIDE SEQUENCE [LARGE SCALE GENOMIC DNA]</scope>
    <source>
        <strain evidence="1">MRhiFer1</strain>
        <tissue evidence="1">Lung</tissue>
    </source>
</reference>